<evidence type="ECO:0000256" key="2">
    <source>
        <dbReference type="ARBA" id="ARBA00002968"/>
    </source>
</evidence>
<dbReference type="OrthoDB" id="4214675at2759"/>
<dbReference type="SUPFAM" id="SSF51658">
    <property type="entry name" value="Xylose isomerase-like"/>
    <property type="match status" value="1"/>
</dbReference>
<comment type="catalytic activity">
    <reaction evidence="1 7">
        <text>3-hydroxypyruvate = 2-hydroxy-3-oxopropanoate</text>
        <dbReference type="Rhea" id="RHEA:11952"/>
        <dbReference type="ChEBI" id="CHEBI:17180"/>
        <dbReference type="ChEBI" id="CHEBI:57978"/>
        <dbReference type="EC" id="5.3.1.22"/>
    </reaction>
</comment>
<dbReference type="InterPro" id="IPR050417">
    <property type="entry name" value="Sugar_Epim/Isomerase"/>
</dbReference>
<evidence type="ECO:0000256" key="8">
    <source>
        <dbReference type="PIRSR" id="PIRSR006241-50"/>
    </source>
</evidence>
<dbReference type="Pfam" id="PF01261">
    <property type="entry name" value="AP_endonuc_2"/>
    <property type="match status" value="1"/>
</dbReference>
<evidence type="ECO:0000256" key="6">
    <source>
        <dbReference type="ARBA" id="ARBA00023235"/>
    </source>
</evidence>
<dbReference type="InterPro" id="IPR026040">
    <property type="entry name" value="HyI-like"/>
</dbReference>
<dbReference type="GeneID" id="111600866"/>
<evidence type="ECO:0000256" key="3">
    <source>
        <dbReference type="ARBA" id="ARBA00005962"/>
    </source>
</evidence>
<comment type="similarity">
    <text evidence="3 7">Belongs to the hyi family.</text>
</comment>
<dbReference type="Proteomes" id="UP000504633">
    <property type="component" value="Unplaced"/>
</dbReference>
<dbReference type="Gene3D" id="3.20.20.150">
    <property type="entry name" value="Divalent-metal-dependent TIM barrel enzymes"/>
    <property type="match status" value="1"/>
</dbReference>
<dbReference type="GO" id="GO:0008903">
    <property type="term" value="F:hydroxypyruvate isomerase activity"/>
    <property type="evidence" value="ECO:0007669"/>
    <property type="project" value="UniProtKB-EC"/>
</dbReference>
<proteinExistence type="inferred from homology"/>
<comment type="function">
    <text evidence="2 7">Catalyzes the reversible isomerization between hydroxypyruvate and 2-hydroxy-3-oxopropanoate (also termed tartronate semialdehyde).</text>
</comment>
<gene>
    <name evidence="11" type="primary">LOC111600866</name>
</gene>
<evidence type="ECO:0000313" key="10">
    <source>
        <dbReference type="Proteomes" id="UP000504633"/>
    </source>
</evidence>
<evidence type="ECO:0000256" key="4">
    <source>
        <dbReference type="ARBA" id="ARBA00012570"/>
    </source>
</evidence>
<protein>
    <recommendedName>
        <fullName evidence="5 7">Putative hydroxypyruvate isomerase</fullName>
        <ecNumber evidence="4 7">5.3.1.22</ecNumber>
    </recommendedName>
</protein>
<dbReference type="GO" id="GO:0046487">
    <property type="term" value="P:glyoxylate metabolic process"/>
    <property type="evidence" value="ECO:0007669"/>
    <property type="project" value="TreeGrafter"/>
</dbReference>
<dbReference type="RefSeq" id="XP_023172956.1">
    <property type="nucleotide sequence ID" value="XM_023317188.1"/>
</dbReference>
<dbReference type="PANTHER" id="PTHR43489">
    <property type="entry name" value="ISOMERASE"/>
    <property type="match status" value="1"/>
</dbReference>
<dbReference type="PANTHER" id="PTHR43489:SF6">
    <property type="entry name" value="HYDROXYPYRUVATE ISOMERASE-RELATED"/>
    <property type="match status" value="1"/>
</dbReference>
<evidence type="ECO:0000256" key="7">
    <source>
        <dbReference type="PIRNR" id="PIRNR006241"/>
    </source>
</evidence>
<keyword evidence="6 7" id="KW-0413">Isomerase</keyword>
<feature type="active site" description="Proton donor/acceptor" evidence="8">
    <location>
        <position position="243"/>
    </location>
</feature>
<reference evidence="11" key="1">
    <citation type="submission" date="2025-08" db="UniProtKB">
        <authorList>
            <consortium name="RefSeq"/>
        </authorList>
    </citation>
    <scope>IDENTIFICATION</scope>
    <source>
        <strain evidence="11">15085-1641.00</strain>
        <tissue evidence="11">Whole body</tissue>
    </source>
</reference>
<dbReference type="InterPro" id="IPR036237">
    <property type="entry name" value="Xyl_isomerase-like_sf"/>
</dbReference>
<dbReference type="CTD" id="2695"/>
<dbReference type="FunFam" id="3.20.20.150:FF:000007">
    <property type="entry name" value="Hydroxypyruvate isomerase"/>
    <property type="match status" value="1"/>
</dbReference>
<dbReference type="OMA" id="CEYRPRA"/>
<accession>A0A6J1M3X2</accession>
<feature type="active site" description="Proton donor/acceptor" evidence="8">
    <location>
        <position position="145"/>
    </location>
</feature>
<dbReference type="EC" id="5.3.1.22" evidence="4 7"/>
<dbReference type="InterPro" id="IPR013022">
    <property type="entry name" value="Xyl_isomerase-like_TIM-brl"/>
</dbReference>
<name>A0A6J1M3X2_DROHY</name>
<organism evidence="10 11">
    <name type="scientific">Drosophila hydei</name>
    <name type="common">Fruit fly</name>
    <dbReference type="NCBI Taxonomy" id="7224"/>
    <lineage>
        <taxon>Eukaryota</taxon>
        <taxon>Metazoa</taxon>
        <taxon>Ecdysozoa</taxon>
        <taxon>Arthropoda</taxon>
        <taxon>Hexapoda</taxon>
        <taxon>Insecta</taxon>
        <taxon>Pterygota</taxon>
        <taxon>Neoptera</taxon>
        <taxon>Endopterygota</taxon>
        <taxon>Diptera</taxon>
        <taxon>Brachycera</taxon>
        <taxon>Muscomorpha</taxon>
        <taxon>Ephydroidea</taxon>
        <taxon>Drosophilidae</taxon>
        <taxon>Drosophila</taxon>
    </lineage>
</organism>
<evidence type="ECO:0000256" key="5">
    <source>
        <dbReference type="ARBA" id="ARBA00017985"/>
    </source>
</evidence>
<evidence type="ECO:0000313" key="11">
    <source>
        <dbReference type="RefSeq" id="XP_023172956.1"/>
    </source>
</evidence>
<evidence type="ECO:0000256" key="1">
    <source>
        <dbReference type="ARBA" id="ARBA00000476"/>
    </source>
</evidence>
<dbReference type="AlphaFoldDB" id="A0A6J1M3X2"/>
<dbReference type="KEGG" id="dhe:111600866"/>
<dbReference type="PIRSF" id="PIRSF006241">
    <property type="entry name" value="HyI"/>
    <property type="match status" value="1"/>
</dbReference>
<sequence>MTFKFSANLNFLFTETASTISHRIKLAHQHGFRAVEIPYPDGELLNVSQVIQETGILVSLVNISLDKTRNELKYGSTSIPGEEKLFQKQLDETIEFAKTVNCKKIHLMAGVMNKKLECEHYETYVSNLKKAADILLANNIMGVIEPINKYAVPSYFMDSFVKASTVLKELKSNSIKLLVDVYHLQHICGNFTKTLEENRDVIGHFQIAQVPNRNEPDSAGELNYDYILKEIHSVGYDDWIGCEYKPKTTTVAGLNWISKYDSKF</sequence>
<evidence type="ECO:0000259" key="9">
    <source>
        <dbReference type="Pfam" id="PF01261"/>
    </source>
</evidence>
<keyword evidence="10" id="KW-1185">Reference proteome</keyword>
<feature type="domain" description="Xylose isomerase-like TIM barrel" evidence="9">
    <location>
        <begin position="25"/>
        <end position="259"/>
    </location>
</feature>